<sequence>MFNDGAGIDKAGVTNSNSKNCWAAAMERPLSPVPTYKRISSEKMTFVVSPIGASLQKVTPKQMAAVISNHNVRLRQFPVSRPLSPDLTRKEPFGRNNSCGRHASLVRVLKTSPDIIPYRPVLYTDHHDKVRFEQKISVVPKKDIRVERFRSPSVKKIKKESRQLSVCSPRRLAPIKRNGVQALTQSRGEFNEPDDCHNDCQSSLTYTMNTMSNENSETECLATQNKRRDNEDTTSDFFSSVDFASYDEATVLSSAGSNLLSKIAFKKKYHKKDLQENTKQKQEKKGTHIFLNEAIDASDDIMTANSSAVLGLSLQKKETAISDDHFWSHALNAIGVTDDDNTWTTAEESLKSKKNASNFLNTIEDATTNFCQNISRNLVSHKKICAYAEEHIESFKISRGCSDLQTLANSRNCWERKRSSFTRMLRRGTASQESTKGLEDKDNHTETRSEYGLAQFKSEDNNVSSLTFEEYTAAYSQENLLEAAMQRRPLHKSHIEWMQGTKALEVHDTLDYLQDMWSCLDKNLVGPKKSS</sequence>
<protein>
    <submittedName>
        <fullName evidence="2">Uncharacterized protein</fullName>
    </submittedName>
</protein>
<name>A0A7S1B7V0_9STRA</name>
<evidence type="ECO:0000313" key="2">
    <source>
        <dbReference type="EMBL" id="CAD8878000.1"/>
    </source>
</evidence>
<dbReference type="AlphaFoldDB" id="A0A7S1B7V0"/>
<proteinExistence type="predicted"/>
<evidence type="ECO:0000256" key="1">
    <source>
        <dbReference type="SAM" id="MobiDB-lite"/>
    </source>
</evidence>
<organism evidence="2">
    <name type="scientific">Corethron hystrix</name>
    <dbReference type="NCBI Taxonomy" id="216773"/>
    <lineage>
        <taxon>Eukaryota</taxon>
        <taxon>Sar</taxon>
        <taxon>Stramenopiles</taxon>
        <taxon>Ochrophyta</taxon>
        <taxon>Bacillariophyta</taxon>
        <taxon>Coscinodiscophyceae</taxon>
        <taxon>Corethrophycidae</taxon>
        <taxon>Corethrales</taxon>
        <taxon>Corethraceae</taxon>
        <taxon>Corethron</taxon>
    </lineage>
</organism>
<dbReference type="EMBL" id="HBFR01007208">
    <property type="protein sequence ID" value="CAD8878000.1"/>
    <property type="molecule type" value="Transcribed_RNA"/>
</dbReference>
<gene>
    <name evidence="2" type="ORF">CHYS00102_LOCUS5184</name>
</gene>
<feature type="region of interest" description="Disordered" evidence="1">
    <location>
        <begin position="425"/>
        <end position="446"/>
    </location>
</feature>
<accession>A0A7S1B7V0</accession>
<reference evidence="2" key="1">
    <citation type="submission" date="2021-01" db="EMBL/GenBank/DDBJ databases">
        <authorList>
            <person name="Corre E."/>
            <person name="Pelletier E."/>
            <person name="Niang G."/>
            <person name="Scheremetjew M."/>
            <person name="Finn R."/>
            <person name="Kale V."/>
            <person name="Holt S."/>
            <person name="Cochrane G."/>
            <person name="Meng A."/>
            <person name="Brown T."/>
            <person name="Cohen L."/>
        </authorList>
    </citation>
    <scope>NUCLEOTIDE SEQUENCE</scope>
    <source>
        <strain evidence="2">308</strain>
    </source>
</reference>
<feature type="compositionally biased region" description="Basic and acidic residues" evidence="1">
    <location>
        <begin position="436"/>
        <end position="446"/>
    </location>
</feature>